<dbReference type="RefSeq" id="WP_345734376.1">
    <property type="nucleotide sequence ID" value="NZ_BAABIA010000001.1"/>
</dbReference>
<dbReference type="EMBL" id="BAABIA010000001">
    <property type="protein sequence ID" value="GAA5132434.1"/>
    <property type="molecule type" value="Genomic_DNA"/>
</dbReference>
<keyword evidence="8" id="KW-1185">Reference proteome</keyword>
<feature type="binding site" evidence="6">
    <location>
        <position position="641"/>
    </location>
    <ligand>
        <name>Zn(2+)</name>
        <dbReference type="ChEBI" id="CHEBI:29105"/>
    </ligand>
</feature>
<evidence type="ECO:0000256" key="5">
    <source>
        <dbReference type="ARBA" id="ARBA00023136"/>
    </source>
</evidence>
<dbReference type="HAMAP" id="MF_01871">
    <property type="entry name" value="DabA"/>
    <property type="match status" value="1"/>
</dbReference>
<keyword evidence="2 6" id="KW-1003">Cell membrane</keyword>
<feature type="binding site" evidence="6">
    <location>
        <position position="656"/>
    </location>
    <ligand>
        <name>Zn(2+)</name>
        <dbReference type="ChEBI" id="CHEBI:29105"/>
    </ligand>
</feature>
<comment type="similarity">
    <text evidence="6">Belongs to the inorganic carbon transporter (TC 9.A.2) DabA family.</text>
</comment>
<dbReference type="PANTHER" id="PTHR38344:SF1">
    <property type="entry name" value="INORGANIC CARBON TRANSPORTER SUBUNIT DABA-RELATED"/>
    <property type="match status" value="1"/>
</dbReference>
<keyword evidence="3 6" id="KW-0479">Metal-binding</keyword>
<feature type="binding site" evidence="6">
    <location>
        <position position="453"/>
    </location>
    <ligand>
        <name>Zn(2+)</name>
        <dbReference type="ChEBI" id="CHEBI:29105"/>
    </ligand>
</feature>
<dbReference type="PANTHER" id="PTHR38344">
    <property type="entry name" value="UPF0753 PROTEIN AQ_863"/>
    <property type="match status" value="1"/>
</dbReference>
<organism evidence="7 8">
    <name type="scientific">Prosthecobacter algae</name>
    <dbReference type="NCBI Taxonomy" id="1144682"/>
    <lineage>
        <taxon>Bacteria</taxon>
        <taxon>Pseudomonadati</taxon>
        <taxon>Verrucomicrobiota</taxon>
        <taxon>Verrucomicrobiia</taxon>
        <taxon>Verrucomicrobiales</taxon>
        <taxon>Verrucomicrobiaceae</taxon>
        <taxon>Prosthecobacter</taxon>
    </lineage>
</organism>
<comment type="caution">
    <text evidence="7">The sequence shown here is derived from an EMBL/GenBank/DDBJ whole genome shotgun (WGS) entry which is preliminary data.</text>
</comment>
<sequence length="977" mass="108713">MSAPSPSTSCDCHGHATGTTSGDAGQHLAHLLDHAAHYLPAQGPIGVFIHHNTLHAFQHQPFEQAIVEAAQIFKTEPYLSEEAYQKERQRGRILDQDIDAALRDEPDAEIIPGRLSRRQLRRALLIPGVRRVNRRNIAWHVEEGDMLSAFRNDLDPLAARSLATDTPRALWEVCTRRYKPQPALVLPRLTRPREAVLISHGVDLDLVVHPPLIRLTGAYLDQGIAYWPMPLREEGLLQAARKIISLPFSVYPAHLSRIGEVFADQEKRGLGAIEVVNEMLVKLGLPESEWQDYIVAELLPLAGWGGLVHCLEKDPSLAPHDRVRCSLMEFLALRLTYTAVALQDIVGDTTSWRRQKARTVSQDPLTHQARLYDAAQLLGLPSKELQELPEATFALLCEELEACHEIERRRLLHIAYERRHERQILIPLAKHRALPRIGPDTCRLAAQVMFCIDEREESIRRALEEIDPSIETHGAAGFFGCAIDYTGIDDAHGVALCPVVVKPAHEVRERAIDGHSHTDKKRQSLRRAWAKMVRHSYISSRTLVRGSLSTAFLGFFSLFPLALRVLSPLAYARLMGKLNDIFLPEPRTELSFMRDDATSKDATTGLLQGFSTQEKADRVAGVLGPAGLHKGHARLVVVLGHGSTSLNNPFESAYCCGACGGRSGGPNARVFAAMANRPVVREALKERGIFIPDDTWFVGGYHDTCNDNIDLYDLDSVPASHKEDLNRVRDQLDRARAMSAHERTRRFEAADPGHNVAAGLRHVQERSQHLGEPRPEYGHCTNAVTVVGRRTCTKGLFLDRRSFLVSYDASHDPQNKSLAALLGAVIPVCAGISLEYYFSTVDNEGYGCGTKLPHNITGLLGVMNGFQGDLRTGLPLQTVEIHEPVRNLFVIEAQPKNVMAVILASPLLKEFLVNRWIRLATMDPDDGHIEIYRDGVFERLEGDEEPLPMATSSMAYYSGKMEHLPVARIDPHLTQAA</sequence>
<comment type="function">
    <text evidence="6">Part of an energy-coupled inorganic carbon pump.</text>
</comment>
<feature type="binding site" evidence="6">
    <location>
        <position position="451"/>
    </location>
    <ligand>
        <name>Zn(2+)</name>
        <dbReference type="ChEBI" id="CHEBI:29105"/>
    </ligand>
</feature>
<evidence type="ECO:0000256" key="2">
    <source>
        <dbReference type="ARBA" id="ARBA00022475"/>
    </source>
</evidence>
<comment type="subunit">
    <text evidence="6">Forms a complex with DabB.</text>
</comment>
<proteinExistence type="inferred from homology"/>
<gene>
    <name evidence="6" type="primary">dabA</name>
    <name evidence="7" type="ORF">GCM10023213_00640</name>
</gene>
<accession>A0ABP9NWG9</accession>
<name>A0ABP9NWG9_9BACT</name>
<dbReference type="Proteomes" id="UP001499852">
    <property type="component" value="Unassembled WGS sequence"/>
</dbReference>
<comment type="subcellular location">
    <subcellularLocation>
        <location evidence="6">Cell membrane</location>
        <topology evidence="6">Peripheral membrane protein</topology>
    </subcellularLocation>
</comment>
<evidence type="ECO:0000256" key="1">
    <source>
        <dbReference type="ARBA" id="ARBA00022448"/>
    </source>
</evidence>
<protein>
    <recommendedName>
        <fullName evidence="6">Probable inorganic carbon transporter subunit DabA</fullName>
    </recommendedName>
</protein>
<evidence type="ECO:0000313" key="7">
    <source>
        <dbReference type="EMBL" id="GAA5132434.1"/>
    </source>
</evidence>
<keyword evidence="1 6" id="KW-0813">Transport</keyword>
<evidence type="ECO:0000256" key="4">
    <source>
        <dbReference type="ARBA" id="ARBA00022833"/>
    </source>
</evidence>
<evidence type="ECO:0000256" key="3">
    <source>
        <dbReference type="ARBA" id="ARBA00022723"/>
    </source>
</evidence>
<dbReference type="InterPro" id="IPR018752">
    <property type="entry name" value="DabA"/>
</dbReference>
<evidence type="ECO:0000256" key="6">
    <source>
        <dbReference type="HAMAP-Rule" id="MF_01871"/>
    </source>
</evidence>
<evidence type="ECO:0000313" key="8">
    <source>
        <dbReference type="Proteomes" id="UP001499852"/>
    </source>
</evidence>
<keyword evidence="5 6" id="KW-0472">Membrane</keyword>
<keyword evidence="4 6" id="KW-0862">Zinc</keyword>
<reference evidence="8" key="1">
    <citation type="journal article" date="2019" name="Int. J. Syst. Evol. Microbiol.">
        <title>The Global Catalogue of Microorganisms (GCM) 10K type strain sequencing project: providing services to taxonomists for standard genome sequencing and annotation.</title>
        <authorList>
            <consortium name="The Broad Institute Genomics Platform"/>
            <consortium name="The Broad Institute Genome Sequencing Center for Infectious Disease"/>
            <person name="Wu L."/>
            <person name="Ma J."/>
        </authorList>
    </citation>
    <scope>NUCLEOTIDE SEQUENCE [LARGE SCALE GENOMIC DNA]</scope>
    <source>
        <strain evidence="8">JCM 18053</strain>
    </source>
</reference>
<dbReference type="Pfam" id="PF10070">
    <property type="entry name" value="DabA"/>
    <property type="match status" value="1"/>
</dbReference>
<comment type="cofactor">
    <cofactor evidence="6">
        <name>Zn(2+)</name>
        <dbReference type="ChEBI" id="CHEBI:29105"/>
    </cofactor>
</comment>